<keyword evidence="2" id="KW-1185">Reference proteome</keyword>
<dbReference type="KEGG" id="tmb:Thimo_3595"/>
<reference evidence="1 2" key="1">
    <citation type="submission" date="2011-09" db="EMBL/GenBank/DDBJ databases">
        <title>Complete sequence of chromosome of Thioflavicoccus mobilis 8321.</title>
        <authorList>
            <consortium name="US DOE Joint Genome Institute"/>
            <person name="Lucas S."/>
            <person name="Han J."/>
            <person name="Lapidus A."/>
            <person name="Cheng J.-F."/>
            <person name="Goodwin L."/>
            <person name="Pitluck S."/>
            <person name="Peters L."/>
            <person name="Ovchinnikova G."/>
            <person name="Lu M."/>
            <person name="Detter J.C."/>
            <person name="Han C."/>
            <person name="Tapia R."/>
            <person name="Land M."/>
            <person name="Hauser L."/>
            <person name="Kyrpides N."/>
            <person name="Ivanova N."/>
            <person name="Pagani I."/>
            <person name="Vogl K."/>
            <person name="Liu Z."/>
            <person name="Imhoff J."/>
            <person name="Thiel V."/>
            <person name="Frigaard N.-U."/>
            <person name="Bryant D."/>
            <person name="Woyke T."/>
        </authorList>
    </citation>
    <scope>NUCLEOTIDE SEQUENCE [LARGE SCALE GENOMIC DNA]</scope>
    <source>
        <strain evidence="1 2">8321</strain>
    </source>
</reference>
<accession>L0H1Y5</accession>
<dbReference type="RefSeq" id="WP_015282376.1">
    <property type="nucleotide sequence ID" value="NC_019940.1"/>
</dbReference>
<protein>
    <submittedName>
        <fullName evidence="1">Uncharacterized protein</fullName>
    </submittedName>
</protein>
<name>L0H1Y5_9GAMM</name>
<evidence type="ECO:0000313" key="1">
    <source>
        <dbReference type="EMBL" id="AGA92251.1"/>
    </source>
</evidence>
<proteinExistence type="predicted"/>
<dbReference type="STRING" id="765912.Thimo_3595"/>
<sequence length="147" mass="16287">MASYEVGETFFRPDEHARAATELPAPLVNGLRRLLARAARDHLFLPIRPMQYLAIVEPDEILFVDGQGGYGQRDGVGGRLIQIAWRPQPLGARHSLASPVPSEVIYYAPDLEAVQRRLVGELEPVLARCLAQDRAPPGAGRVLPFRR</sequence>
<gene>
    <name evidence="1" type="ORF">Thimo_3595</name>
</gene>
<organism evidence="1 2">
    <name type="scientific">Thioflavicoccus mobilis 8321</name>
    <dbReference type="NCBI Taxonomy" id="765912"/>
    <lineage>
        <taxon>Bacteria</taxon>
        <taxon>Pseudomonadati</taxon>
        <taxon>Pseudomonadota</taxon>
        <taxon>Gammaproteobacteria</taxon>
        <taxon>Chromatiales</taxon>
        <taxon>Chromatiaceae</taxon>
        <taxon>Thioflavicoccus</taxon>
    </lineage>
</organism>
<dbReference type="OrthoDB" id="5296242at2"/>
<dbReference type="HOGENOM" id="CLU_120841_0_0_6"/>
<dbReference type="AlphaFoldDB" id="L0H1Y5"/>
<dbReference type="EMBL" id="CP003051">
    <property type="protein sequence ID" value="AGA92251.1"/>
    <property type="molecule type" value="Genomic_DNA"/>
</dbReference>
<evidence type="ECO:0000313" key="2">
    <source>
        <dbReference type="Proteomes" id="UP000010816"/>
    </source>
</evidence>
<dbReference type="Proteomes" id="UP000010816">
    <property type="component" value="Chromosome"/>
</dbReference>
<dbReference type="eggNOG" id="ENOG503140Y">
    <property type="taxonomic scope" value="Bacteria"/>
</dbReference>